<evidence type="ECO:0000313" key="1">
    <source>
        <dbReference type="EMBL" id="HIW88210.1"/>
    </source>
</evidence>
<reference evidence="1" key="1">
    <citation type="journal article" date="2021" name="PeerJ">
        <title>Extensive microbial diversity within the chicken gut microbiome revealed by metagenomics and culture.</title>
        <authorList>
            <person name="Gilroy R."/>
            <person name="Ravi A."/>
            <person name="Getino M."/>
            <person name="Pursley I."/>
            <person name="Horton D.L."/>
            <person name="Alikhan N.F."/>
            <person name="Baker D."/>
            <person name="Gharbi K."/>
            <person name="Hall N."/>
            <person name="Watson M."/>
            <person name="Adriaenssens E.M."/>
            <person name="Foster-Nyarko E."/>
            <person name="Jarju S."/>
            <person name="Secka A."/>
            <person name="Antonio M."/>
            <person name="Oren A."/>
            <person name="Chaudhuri R.R."/>
            <person name="La Ragione R."/>
            <person name="Hildebrand F."/>
            <person name="Pallen M.J."/>
        </authorList>
    </citation>
    <scope>NUCLEOTIDE SEQUENCE</scope>
    <source>
        <strain evidence="1">Gambia16-930</strain>
    </source>
</reference>
<name>A0A9D1RIT9_9BACT</name>
<sequence>MRVDIDYLRKSLLDRWSKDDMDLLAEQIMECENLKDVYMLSKDTEPKLVFRSAWLLQKVCEKDLNRVETFLDLLLNDFDRIENHSAFRSYAKIISMLLSRIAMGTLSDRLIAILSEEKNVERIIEGCFNYIIKEKRIISVISHCCDILSYYAKDKDWIREQLLIESDKMLVNGSAASVVCSRRLKERLKS</sequence>
<evidence type="ECO:0000313" key="2">
    <source>
        <dbReference type="Proteomes" id="UP000824267"/>
    </source>
</evidence>
<dbReference type="Proteomes" id="UP000824267">
    <property type="component" value="Unassembled WGS sequence"/>
</dbReference>
<organism evidence="1 2">
    <name type="scientific">Candidatus Onthomorpha intestinigallinarum</name>
    <dbReference type="NCBI Taxonomy" id="2840880"/>
    <lineage>
        <taxon>Bacteria</taxon>
        <taxon>Pseudomonadati</taxon>
        <taxon>Bacteroidota</taxon>
        <taxon>Bacteroidia</taxon>
        <taxon>Bacteroidales</taxon>
        <taxon>Candidatus Onthomorpha</taxon>
    </lineage>
</organism>
<proteinExistence type="predicted"/>
<gene>
    <name evidence="1" type="ORF">IAC47_08100</name>
</gene>
<dbReference type="AlphaFoldDB" id="A0A9D1RIT9"/>
<protein>
    <submittedName>
        <fullName evidence="1">Uncharacterized protein</fullName>
    </submittedName>
</protein>
<dbReference type="EMBL" id="DXGG01000251">
    <property type="protein sequence ID" value="HIW88210.1"/>
    <property type="molecule type" value="Genomic_DNA"/>
</dbReference>
<accession>A0A9D1RIT9</accession>
<comment type="caution">
    <text evidence="1">The sequence shown here is derived from an EMBL/GenBank/DDBJ whole genome shotgun (WGS) entry which is preliminary data.</text>
</comment>
<reference evidence="1" key="2">
    <citation type="submission" date="2021-04" db="EMBL/GenBank/DDBJ databases">
        <authorList>
            <person name="Gilroy R."/>
        </authorList>
    </citation>
    <scope>NUCLEOTIDE SEQUENCE</scope>
    <source>
        <strain evidence="1">Gambia16-930</strain>
    </source>
</reference>